<evidence type="ECO:0000256" key="9">
    <source>
        <dbReference type="ARBA" id="ARBA00022777"/>
    </source>
</evidence>
<evidence type="ECO:0000256" key="7">
    <source>
        <dbReference type="ARBA" id="ARBA00022692"/>
    </source>
</evidence>
<evidence type="ECO:0000256" key="8">
    <source>
        <dbReference type="ARBA" id="ARBA00022741"/>
    </source>
</evidence>
<keyword evidence="12" id="KW-0902">Two-component regulatory system</keyword>
<evidence type="ECO:0000256" key="5">
    <source>
        <dbReference type="ARBA" id="ARBA00022553"/>
    </source>
</evidence>
<dbReference type="CDD" id="cd06225">
    <property type="entry name" value="HAMP"/>
    <property type="match status" value="1"/>
</dbReference>
<dbReference type="InterPro" id="IPR004358">
    <property type="entry name" value="Sig_transdc_His_kin-like_C"/>
</dbReference>
<evidence type="ECO:0000313" key="17">
    <source>
        <dbReference type="Proteomes" id="UP000467637"/>
    </source>
</evidence>
<evidence type="ECO:0000256" key="12">
    <source>
        <dbReference type="ARBA" id="ARBA00023012"/>
    </source>
</evidence>
<dbReference type="InterPro" id="IPR003594">
    <property type="entry name" value="HATPase_dom"/>
</dbReference>
<dbReference type="InterPro" id="IPR003660">
    <property type="entry name" value="HAMP_dom"/>
</dbReference>
<dbReference type="EC" id="2.7.13.3" evidence="3"/>
<keyword evidence="4" id="KW-1003">Cell membrane</keyword>
<evidence type="ECO:0000313" key="16">
    <source>
        <dbReference type="EMBL" id="MVQ34967.1"/>
    </source>
</evidence>
<dbReference type="Pfam" id="PF02518">
    <property type="entry name" value="HATPase_c"/>
    <property type="match status" value="1"/>
</dbReference>
<dbReference type="Gene3D" id="3.30.565.10">
    <property type="entry name" value="Histidine kinase-like ATPase, C-terminal domain"/>
    <property type="match status" value="1"/>
</dbReference>
<keyword evidence="7 14" id="KW-0812">Transmembrane</keyword>
<protein>
    <recommendedName>
        <fullName evidence="3">histidine kinase</fullName>
        <ecNumber evidence="3">2.7.13.3</ecNumber>
    </recommendedName>
</protein>
<dbReference type="SUPFAM" id="SSF55874">
    <property type="entry name" value="ATPase domain of HSP90 chaperone/DNA topoisomerase II/histidine kinase"/>
    <property type="match status" value="1"/>
</dbReference>
<keyword evidence="9" id="KW-0418">Kinase</keyword>
<reference evidence="16 17" key="1">
    <citation type="submission" date="2019-12" db="EMBL/GenBank/DDBJ databases">
        <authorList>
            <person name="Huq M.A."/>
        </authorList>
    </citation>
    <scope>NUCLEOTIDE SEQUENCE [LARGE SCALE GENOMIC DNA]</scope>
    <source>
        <strain evidence="16 17">MAH-34</strain>
    </source>
</reference>
<evidence type="ECO:0000259" key="15">
    <source>
        <dbReference type="PROSITE" id="PS50885"/>
    </source>
</evidence>
<dbReference type="PANTHER" id="PTHR34220:SF11">
    <property type="entry name" value="SENSOR PROTEIN KINASE HPTS"/>
    <property type="match status" value="1"/>
</dbReference>
<dbReference type="Pfam" id="PF00672">
    <property type="entry name" value="HAMP"/>
    <property type="match status" value="1"/>
</dbReference>
<evidence type="ECO:0000256" key="3">
    <source>
        <dbReference type="ARBA" id="ARBA00012438"/>
    </source>
</evidence>
<name>A0ABW9U4F0_9BACL</name>
<dbReference type="PANTHER" id="PTHR34220">
    <property type="entry name" value="SENSOR HISTIDINE KINASE YPDA"/>
    <property type="match status" value="1"/>
</dbReference>
<feature type="domain" description="HAMP" evidence="15">
    <location>
        <begin position="314"/>
        <end position="366"/>
    </location>
</feature>
<keyword evidence="10" id="KW-0067">ATP-binding</keyword>
<dbReference type="SMART" id="SM00387">
    <property type="entry name" value="HATPase_c"/>
    <property type="match status" value="1"/>
</dbReference>
<evidence type="ECO:0000256" key="6">
    <source>
        <dbReference type="ARBA" id="ARBA00022679"/>
    </source>
</evidence>
<dbReference type="PROSITE" id="PS50885">
    <property type="entry name" value="HAMP"/>
    <property type="match status" value="1"/>
</dbReference>
<keyword evidence="5" id="KW-0597">Phosphoprotein</keyword>
<evidence type="ECO:0000256" key="13">
    <source>
        <dbReference type="ARBA" id="ARBA00023136"/>
    </source>
</evidence>
<feature type="transmembrane region" description="Helical" evidence="14">
    <location>
        <begin position="289"/>
        <end position="312"/>
    </location>
</feature>
<dbReference type="Pfam" id="PF06580">
    <property type="entry name" value="His_kinase"/>
    <property type="match status" value="1"/>
</dbReference>
<dbReference type="SUPFAM" id="SSF158472">
    <property type="entry name" value="HAMP domain-like"/>
    <property type="match status" value="1"/>
</dbReference>
<keyword evidence="11 14" id="KW-1133">Transmembrane helix</keyword>
<dbReference type="InterPro" id="IPR010559">
    <property type="entry name" value="Sig_transdc_His_kin_internal"/>
</dbReference>
<proteinExistence type="predicted"/>
<comment type="caution">
    <text evidence="16">The sequence shown here is derived from an EMBL/GenBank/DDBJ whole genome shotgun (WGS) entry which is preliminary data.</text>
</comment>
<evidence type="ECO:0000256" key="4">
    <source>
        <dbReference type="ARBA" id="ARBA00022475"/>
    </source>
</evidence>
<organism evidence="16 17">
    <name type="scientific">Paenibacillus anseongense</name>
    <dbReference type="NCBI Taxonomy" id="2682845"/>
    <lineage>
        <taxon>Bacteria</taxon>
        <taxon>Bacillati</taxon>
        <taxon>Bacillota</taxon>
        <taxon>Bacilli</taxon>
        <taxon>Bacillales</taxon>
        <taxon>Paenibacillaceae</taxon>
        <taxon>Paenibacillus</taxon>
    </lineage>
</organism>
<keyword evidence="8" id="KW-0547">Nucleotide-binding</keyword>
<evidence type="ECO:0000256" key="2">
    <source>
        <dbReference type="ARBA" id="ARBA00004651"/>
    </source>
</evidence>
<evidence type="ECO:0000256" key="1">
    <source>
        <dbReference type="ARBA" id="ARBA00000085"/>
    </source>
</evidence>
<dbReference type="InterPro" id="IPR050640">
    <property type="entry name" value="Bact_2-comp_sensor_kinase"/>
</dbReference>
<keyword evidence="13 14" id="KW-0472">Membrane</keyword>
<gene>
    <name evidence="16" type="ORF">GON05_09880</name>
</gene>
<dbReference type="InterPro" id="IPR036890">
    <property type="entry name" value="HATPase_C_sf"/>
</dbReference>
<dbReference type="PRINTS" id="PR00344">
    <property type="entry name" value="BCTRLSENSOR"/>
</dbReference>
<evidence type="ECO:0000256" key="10">
    <source>
        <dbReference type="ARBA" id="ARBA00022840"/>
    </source>
</evidence>
<dbReference type="Gene3D" id="6.10.340.10">
    <property type="match status" value="1"/>
</dbReference>
<dbReference type="SMART" id="SM00304">
    <property type="entry name" value="HAMP"/>
    <property type="match status" value="1"/>
</dbReference>
<dbReference type="Proteomes" id="UP000467637">
    <property type="component" value="Unassembled WGS sequence"/>
</dbReference>
<comment type="subcellular location">
    <subcellularLocation>
        <location evidence="2">Cell membrane</location>
        <topology evidence="2">Multi-pass membrane protein</topology>
    </subcellularLocation>
</comment>
<accession>A0ABW9U4F0</accession>
<sequence length="628" mass="72074">MVMRKSFSRKLIISLGAVMMITFAVSGYITYKIHLHLFTEEISTQFSKTNEQAAARLDLQIRNIYKISNFIVFHPYVEQVLKRSAQSEKRETYTQLSDQDELNNLLYQVKYDEPKLFSMYLYDVQDNGFIFGRANAPSTWLSKEIYFDIKEKLEGSFGNLIWFPLQLPSDSTSSGVRQLFAAARQMKTVNQDQYGMMVMLFDQSLISEYLNELVKDEQANVFLYDKMDNLVYSDMNLLSGAPEPGSITNKSVDLVDGKPYLYSKSRSGQVDFTLVSRVSLDDLQSKSGIILQVNVVIGIISVALTGLLVFWTGNRLFRPLHRLVQGMRRMREGDFQIRLETRSDDELGFMAHSFNSMAENLDKLVKEVYERQLSEREAELTAIQAQLNPHFLHNTLDTIYWKLYLQDDYETAKLVVSLSDMLRYALEPVDLPTTLRDEFTQIRNYLTIQNHRFGHELETVAQLEEGIEQLPVPRLILQPLVENVFMHAFTEMATGQVLIIRAFQSTVRNREQDDKLGAIVIEIIDNGKGIAEDQLNAIWKSADNRGFTSMNTTSPISESLGSTLRSEEGMQKRRRIHIGIRSVIRRLNLLYGEPYGVQIESKLGSGTTFRLLLPLTKDDELDLPNRKS</sequence>
<keyword evidence="17" id="KW-1185">Reference proteome</keyword>
<feature type="transmembrane region" description="Helical" evidence="14">
    <location>
        <begin position="12"/>
        <end position="31"/>
    </location>
</feature>
<evidence type="ECO:0000256" key="14">
    <source>
        <dbReference type="SAM" id="Phobius"/>
    </source>
</evidence>
<keyword evidence="6" id="KW-0808">Transferase</keyword>
<dbReference type="EMBL" id="WSEM01000008">
    <property type="protein sequence ID" value="MVQ34967.1"/>
    <property type="molecule type" value="Genomic_DNA"/>
</dbReference>
<evidence type="ECO:0000256" key="11">
    <source>
        <dbReference type="ARBA" id="ARBA00022989"/>
    </source>
</evidence>
<comment type="catalytic activity">
    <reaction evidence="1">
        <text>ATP + protein L-histidine = ADP + protein N-phospho-L-histidine.</text>
        <dbReference type="EC" id="2.7.13.3"/>
    </reaction>
</comment>